<proteinExistence type="predicted"/>
<evidence type="ECO:0000313" key="2">
    <source>
        <dbReference type="EMBL" id="MEE1934776.1"/>
    </source>
</evidence>
<dbReference type="PROSITE" id="PS51257">
    <property type="entry name" value="PROKAR_LIPOPROTEIN"/>
    <property type="match status" value="1"/>
</dbReference>
<keyword evidence="3" id="KW-1185">Reference proteome</keyword>
<name>A0ABU7HTA6_9PSED</name>
<organism evidence="2 3">
    <name type="scientific">Pseudomonas ulcerans</name>
    <dbReference type="NCBI Taxonomy" id="3115852"/>
    <lineage>
        <taxon>Bacteria</taxon>
        <taxon>Pseudomonadati</taxon>
        <taxon>Pseudomonadota</taxon>
        <taxon>Gammaproteobacteria</taxon>
        <taxon>Pseudomonadales</taxon>
        <taxon>Pseudomonadaceae</taxon>
        <taxon>Pseudomonas</taxon>
    </lineage>
</organism>
<accession>A0ABU7HTA6</accession>
<dbReference type="Proteomes" id="UP001335100">
    <property type="component" value="Unassembled WGS sequence"/>
</dbReference>
<reference evidence="2 3" key="1">
    <citation type="submission" date="2024-01" db="EMBL/GenBank/DDBJ databases">
        <title>Unpublished Manusciprt.</title>
        <authorList>
            <person name="Duman M."/>
            <person name="Valdes E.G."/>
            <person name="Ajmi N."/>
            <person name="Altun S."/>
            <person name="Saticioglu I.B."/>
        </authorList>
    </citation>
    <scope>NUCLEOTIDE SEQUENCE [LARGE SCALE GENOMIC DNA]</scope>
    <source>
        <strain evidence="2 3">148P</strain>
    </source>
</reference>
<evidence type="ECO:0008006" key="4">
    <source>
        <dbReference type="Google" id="ProtNLM"/>
    </source>
</evidence>
<evidence type="ECO:0000256" key="1">
    <source>
        <dbReference type="SAM" id="SignalP"/>
    </source>
</evidence>
<evidence type="ECO:0000313" key="3">
    <source>
        <dbReference type="Proteomes" id="UP001335100"/>
    </source>
</evidence>
<feature type="signal peptide" evidence="1">
    <location>
        <begin position="1"/>
        <end position="20"/>
    </location>
</feature>
<protein>
    <recommendedName>
        <fullName evidence="4">Lipoprotein</fullName>
    </recommendedName>
</protein>
<gene>
    <name evidence="2" type="ORF">V0R50_16220</name>
</gene>
<sequence length="275" mass="29252">MQINARPLLSSLLAVSITLAVGCSSRPTIELPDPKDVPREKWSDAMLILDAMGITGQRDIPLELAVAGPTTAAPSINGASAGDAAITAGNFVSPPSGFSSGAALGLGLGLMLLGGSGPPVAHVQTVAWVPANLVNSPEEASSLVLKTMEDARIKVFPNKRSPDRLTVGKYMPGSGRVYADASDIFNHRPVQLDTPATPSPAVVNVGQAYGPIFVHDEQYWGDAYSNNMKPLDSMVLMSKVLPEWIYIYYPGQRLRKDSVPARILKKGEPLYFVGK</sequence>
<dbReference type="EMBL" id="JAZDQJ010000018">
    <property type="protein sequence ID" value="MEE1934776.1"/>
    <property type="molecule type" value="Genomic_DNA"/>
</dbReference>
<comment type="caution">
    <text evidence="2">The sequence shown here is derived from an EMBL/GenBank/DDBJ whole genome shotgun (WGS) entry which is preliminary data.</text>
</comment>
<keyword evidence="1" id="KW-0732">Signal</keyword>
<dbReference type="RefSeq" id="WP_330075539.1">
    <property type="nucleotide sequence ID" value="NZ_JAZDQJ010000018.1"/>
</dbReference>
<feature type="chain" id="PRO_5046709091" description="Lipoprotein" evidence="1">
    <location>
        <begin position="21"/>
        <end position="275"/>
    </location>
</feature>